<dbReference type="PANTHER" id="PTHR43343">
    <property type="entry name" value="PEPTIDASE S12"/>
    <property type="match status" value="1"/>
</dbReference>
<proteinExistence type="inferred from homology"/>
<dbReference type="FunFam" id="2.40.10.10:FF:000001">
    <property type="entry name" value="Periplasmic serine protease DegS"/>
    <property type="match status" value="1"/>
</dbReference>
<evidence type="ECO:0000256" key="1">
    <source>
        <dbReference type="ARBA" id="ARBA00010541"/>
    </source>
</evidence>
<dbReference type="InterPro" id="IPR036034">
    <property type="entry name" value="PDZ_sf"/>
</dbReference>
<dbReference type="InterPro" id="IPR051201">
    <property type="entry name" value="Chloro_Bact_Ser_Proteases"/>
</dbReference>
<dbReference type="InterPro" id="IPR009003">
    <property type="entry name" value="Peptidase_S1_PA"/>
</dbReference>
<gene>
    <name evidence="5" type="ORF">UFOPK3342_00597</name>
</gene>
<accession>A0A6J7D6H0</accession>
<evidence type="ECO:0000256" key="4">
    <source>
        <dbReference type="ARBA" id="ARBA00022825"/>
    </source>
</evidence>
<dbReference type="Gene3D" id="2.30.42.10">
    <property type="match status" value="1"/>
</dbReference>
<evidence type="ECO:0000313" key="5">
    <source>
        <dbReference type="EMBL" id="CAB4864069.1"/>
    </source>
</evidence>
<reference evidence="5" key="1">
    <citation type="submission" date="2020-05" db="EMBL/GenBank/DDBJ databases">
        <authorList>
            <person name="Chiriac C."/>
            <person name="Salcher M."/>
            <person name="Ghai R."/>
            <person name="Kavagutti S V."/>
        </authorList>
    </citation>
    <scope>NUCLEOTIDE SEQUENCE</scope>
</reference>
<keyword evidence="3" id="KW-0378">Hydrolase</keyword>
<dbReference type="InterPro" id="IPR043504">
    <property type="entry name" value="Peptidase_S1_PA_chymotrypsin"/>
</dbReference>
<dbReference type="PANTHER" id="PTHR43343:SF3">
    <property type="entry name" value="PROTEASE DO-LIKE 8, CHLOROPLASTIC"/>
    <property type="match status" value="1"/>
</dbReference>
<dbReference type="InterPro" id="IPR001940">
    <property type="entry name" value="Peptidase_S1C"/>
</dbReference>
<dbReference type="GO" id="GO:0006508">
    <property type="term" value="P:proteolysis"/>
    <property type="evidence" value="ECO:0007669"/>
    <property type="project" value="UniProtKB-KW"/>
</dbReference>
<keyword evidence="4" id="KW-0720">Serine protease</keyword>
<evidence type="ECO:0000256" key="3">
    <source>
        <dbReference type="ARBA" id="ARBA00022801"/>
    </source>
</evidence>
<dbReference type="SUPFAM" id="SSF50494">
    <property type="entry name" value="Trypsin-like serine proteases"/>
    <property type="match status" value="1"/>
</dbReference>
<dbReference type="SUPFAM" id="SSF50156">
    <property type="entry name" value="PDZ domain-like"/>
    <property type="match status" value="1"/>
</dbReference>
<dbReference type="GO" id="GO:0004252">
    <property type="term" value="F:serine-type endopeptidase activity"/>
    <property type="evidence" value="ECO:0007669"/>
    <property type="project" value="InterPro"/>
</dbReference>
<protein>
    <submittedName>
        <fullName evidence="5">Unannotated protein</fullName>
    </submittedName>
</protein>
<comment type="similarity">
    <text evidence="1">Belongs to the peptidase S1C family.</text>
</comment>
<dbReference type="AlphaFoldDB" id="A0A6J7D6H0"/>
<dbReference type="EMBL" id="CAFBLH010000014">
    <property type="protein sequence ID" value="CAB4864069.1"/>
    <property type="molecule type" value="Genomic_DNA"/>
</dbReference>
<organism evidence="5">
    <name type="scientific">freshwater metagenome</name>
    <dbReference type="NCBI Taxonomy" id="449393"/>
    <lineage>
        <taxon>unclassified sequences</taxon>
        <taxon>metagenomes</taxon>
        <taxon>ecological metagenomes</taxon>
    </lineage>
</organism>
<dbReference type="Pfam" id="PF13365">
    <property type="entry name" value="Trypsin_2"/>
    <property type="match status" value="1"/>
</dbReference>
<dbReference type="Gene3D" id="2.40.10.10">
    <property type="entry name" value="Trypsin-like serine proteases"/>
    <property type="match status" value="2"/>
</dbReference>
<name>A0A6J7D6H0_9ZZZZ</name>
<evidence type="ECO:0000256" key="2">
    <source>
        <dbReference type="ARBA" id="ARBA00022670"/>
    </source>
</evidence>
<sequence length="368" mass="36566">MKSTFAKVGAGFLLGATAIAGVATAANSDPVGVKACADKRTLALYLSTNGTCSSARTLVTLGGSSIDVKTIAALVTPSVVSIKVTSTDGSGTGSGSVYRTSSTSSYIITNNHVVEGAATTGTITVELLNGDTYPATIVGRDSTYDIAVITIDKGNLPVISIGDSSKLSVGDPVVAIGSPLGLASTVTSGIVSALNRPVTTGTTGAESYVNAIQTDAAINPGNSGGALLDAAGKIVGVNSAIATLTSGGTSGSIGLGFSIPINEAKRIIEELIATGKSTRPLLGIYFDNTYTGVGAKISKLSPGEAADKAGIPVGSIIRSIDGVKIADQIGAIVRIRSYAPGSTVKVVVDLPEGGQKTFTVLLGSAPSN</sequence>
<keyword evidence="2" id="KW-0645">Protease</keyword>
<dbReference type="PRINTS" id="PR00834">
    <property type="entry name" value="PROTEASES2C"/>
</dbReference>